<evidence type="ECO:0000256" key="11">
    <source>
        <dbReference type="PIRSR" id="PIRSR634016-4"/>
    </source>
</evidence>
<evidence type="ECO:0000256" key="3">
    <source>
        <dbReference type="ARBA" id="ARBA00022438"/>
    </source>
</evidence>
<evidence type="ECO:0000313" key="18">
    <source>
        <dbReference type="EMBL" id="MRG95885.1"/>
    </source>
</evidence>
<feature type="binding site" evidence="10">
    <location>
        <position position="362"/>
    </location>
    <ligand>
        <name>Zn(2+)</name>
        <dbReference type="ChEBI" id="CHEBI:29105"/>
        <note>catalytic</note>
    </ligand>
</feature>
<dbReference type="SUPFAM" id="SSF63737">
    <property type="entry name" value="Leukotriene A4 hydrolase N-terminal domain"/>
    <property type="match status" value="1"/>
</dbReference>
<keyword evidence="19" id="KW-1185">Reference proteome</keyword>
<protein>
    <recommendedName>
        <fullName evidence="12">Aminopeptidase</fullName>
        <ecNumber evidence="12">3.4.11.-</ecNumber>
    </recommendedName>
</protein>
<dbReference type="GO" id="GO:0006508">
    <property type="term" value="P:proteolysis"/>
    <property type="evidence" value="ECO:0007669"/>
    <property type="project" value="UniProtKB-KW"/>
</dbReference>
<evidence type="ECO:0000256" key="14">
    <source>
        <dbReference type="SAM" id="SignalP"/>
    </source>
</evidence>
<accession>A0A6N7Q029</accession>
<gene>
    <name evidence="18" type="ORF">GF068_28780</name>
</gene>
<dbReference type="CDD" id="cd09601">
    <property type="entry name" value="M1_APN-Q_like"/>
    <property type="match status" value="1"/>
</dbReference>
<sequence length="913" mass="97904">MPAPEPRSKARRMKSPRTLLALLATTVACSAAPPPPSPPPPSPTAAAKPSARAPSDLPAPPAGLRLPRAVHPLRYAATLTLVPGDDVLRGEITIDLSLAEPTRVLWLHAEKLTVDEARIEAGARHLPLRVVPTDDGLLGFALDTAAPPGPARLVVKYRGVISAVDDHGAFREEEGGASYIFSHFEATAARRVFPCIDDPGVKVPWQLSLRVREADVALSNTRVLGEDEEPGGMKLVRFAPTPPLPSYLLAFAVGPFDIVDAGVAGKNKVPVRIVVPRGLAEKASFAAKTTPPLLGMAEAYLGSAYPYDKLDVVTIPRLSSFGAMENPGLVTYGARGSLSAPSDETPMFRRGFTATMAHELAHQWFGNLVTMDFWDDLWLNEAFATWMGSKIVEQFAPAWREDARRVAMTSYAMSEDGLLSARKIRQEILTQDDISNAFDGITYQKGAAVLRMFEAYVGPDKFQRGVRRYLDEHAHGNAKAADFLAALSAETSPEIGAAIATFLDQPGVPLVKAELSCEKGKSPAVKLSQSRWLPAGSAGAAESTWHVPVCLRYGAGPEARACTLLTTKTAELPLESAKSCPALVALKDDGVGYHHADPGKEALARLLGKPGTFLGLPQRLALLDDASALVESGALGSGDVLSLVPGLVAGREPLLERGAASLVARVRDVHVPADLRPRFARFVSRTFGPRARALGLLPKPGEDESITFLRPLLVSLVADRGEDPALLAELRALASRFLDDPAAAPLDVAGPALALAARHGGDRALFDRLREAARNERDERRRSALLEALTSFRAPALVDESLALVLEGGFDPRSAVRLFRQDERMLDRSLGYIEKNWSALVTRMPGEALGYLPLVFQGACDEAGRAAVARVFEGRVSEIVGAPRSLAQSLEAISLCVAQQKKLEPSLRAFLQK</sequence>
<dbReference type="InterPro" id="IPR014782">
    <property type="entry name" value="Peptidase_M1_dom"/>
</dbReference>
<dbReference type="EMBL" id="WJIE01000009">
    <property type="protein sequence ID" value="MRG95885.1"/>
    <property type="molecule type" value="Genomic_DNA"/>
</dbReference>
<proteinExistence type="inferred from homology"/>
<evidence type="ECO:0000256" key="10">
    <source>
        <dbReference type="PIRSR" id="PIRSR634016-3"/>
    </source>
</evidence>
<dbReference type="InterPro" id="IPR001930">
    <property type="entry name" value="Peptidase_M1"/>
</dbReference>
<evidence type="ECO:0000256" key="5">
    <source>
        <dbReference type="ARBA" id="ARBA00022723"/>
    </source>
</evidence>
<dbReference type="Gene3D" id="1.25.50.20">
    <property type="match status" value="1"/>
</dbReference>
<keyword evidence="7 10" id="KW-0862">Zinc</keyword>
<dbReference type="FunFam" id="1.10.390.10:FF:000006">
    <property type="entry name" value="Puromycin-sensitive aminopeptidase"/>
    <property type="match status" value="1"/>
</dbReference>
<keyword evidence="8 12" id="KW-0482">Metalloprotease</keyword>
<evidence type="ECO:0000313" key="19">
    <source>
        <dbReference type="Proteomes" id="UP000440224"/>
    </source>
</evidence>
<dbReference type="GO" id="GO:0070006">
    <property type="term" value="F:metalloaminopeptidase activity"/>
    <property type="evidence" value="ECO:0007669"/>
    <property type="project" value="TreeGrafter"/>
</dbReference>
<dbReference type="GO" id="GO:0008270">
    <property type="term" value="F:zinc ion binding"/>
    <property type="evidence" value="ECO:0007669"/>
    <property type="project" value="UniProtKB-UniRule"/>
</dbReference>
<dbReference type="Gene3D" id="1.10.390.10">
    <property type="entry name" value="Neutral Protease Domain 2"/>
    <property type="match status" value="1"/>
</dbReference>
<comment type="catalytic activity">
    <reaction evidence="1">
        <text>Release of an N-terminal amino acid, Xaa-|-Yaa- from a peptide, amide or arylamide. Xaa is preferably Ala, but may be most amino acids including Pro (slow action). When a terminal hydrophobic residue is followed by a prolyl residue, the two may be released as an intact Xaa-Pro dipeptide.</text>
        <dbReference type="EC" id="3.4.11.2"/>
    </reaction>
</comment>
<evidence type="ECO:0000256" key="7">
    <source>
        <dbReference type="ARBA" id="ARBA00022833"/>
    </source>
</evidence>
<keyword evidence="3 12" id="KW-0031">Aminopeptidase</keyword>
<evidence type="ECO:0000256" key="6">
    <source>
        <dbReference type="ARBA" id="ARBA00022801"/>
    </source>
</evidence>
<feature type="domain" description="Peptidase M1 membrane alanine aminopeptidase" evidence="15">
    <location>
        <begin position="285"/>
        <end position="495"/>
    </location>
</feature>
<dbReference type="PROSITE" id="PS51257">
    <property type="entry name" value="PROKAR_LIPOPROTEIN"/>
    <property type="match status" value="1"/>
</dbReference>
<feature type="binding site" evidence="10">
    <location>
        <position position="381"/>
    </location>
    <ligand>
        <name>Zn(2+)</name>
        <dbReference type="ChEBI" id="CHEBI:29105"/>
        <note>catalytic</note>
    </ligand>
</feature>
<evidence type="ECO:0000256" key="9">
    <source>
        <dbReference type="PIRSR" id="PIRSR634016-1"/>
    </source>
</evidence>
<keyword evidence="4 12" id="KW-0645">Protease</keyword>
<evidence type="ECO:0000259" key="16">
    <source>
        <dbReference type="Pfam" id="PF11838"/>
    </source>
</evidence>
<dbReference type="EC" id="3.4.11.-" evidence="12"/>
<feature type="domain" description="Aminopeptidase N-like N-terminal" evidence="17">
    <location>
        <begin position="72"/>
        <end position="248"/>
    </location>
</feature>
<comment type="similarity">
    <text evidence="2 12">Belongs to the peptidase M1 family.</text>
</comment>
<keyword evidence="14" id="KW-0732">Signal</keyword>
<dbReference type="GO" id="GO:0043171">
    <property type="term" value="P:peptide catabolic process"/>
    <property type="evidence" value="ECO:0007669"/>
    <property type="project" value="TreeGrafter"/>
</dbReference>
<dbReference type="Gene3D" id="2.60.40.1730">
    <property type="entry name" value="tricorn interacting facor f3 domain"/>
    <property type="match status" value="1"/>
</dbReference>
<dbReference type="InterPro" id="IPR034016">
    <property type="entry name" value="M1_APN-typ"/>
</dbReference>
<feature type="site" description="Transition state stabilizer" evidence="11">
    <location>
        <position position="443"/>
    </location>
</feature>
<comment type="caution">
    <text evidence="18">The sequence shown here is derived from an EMBL/GenBank/DDBJ whole genome shotgun (WGS) entry which is preliminary data.</text>
</comment>
<evidence type="ECO:0000259" key="17">
    <source>
        <dbReference type="Pfam" id="PF17900"/>
    </source>
</evidence>
<dbReference type="Pfam" id="PF17900">
    <property type="entry name" value="Peptidase_M1_N"/>
    <property type="match status" value="1"/>
</dbReference>
<dbReference type="GO" id="GO:0005737">
    <property type="term" value="C:cytoplasm"/>
    <property type="evidence" value="ECO:0007669"/>
    <property type="project" value="TreeGrafter"/>
</dbReference>
<name>A0A6N7Q029_9BACT</name>
<dbReference type="InterPro" id="IPR050344">
    <property type="entry name" value="Peptidase_M1_aminopeptidases"/>
</dbReference>
<dbReference type="InterPro" id="IPR045357">
    <property type="entry name" value="Aminopeptidase_N-like_N"/>
</dbReference>
<dbReference type="GO" id="GO:0016020">
    <property type="term" value="C:membrane"/>
    <property type="evidence" value="ECO:0007669"/>
    <property type="project" value="TreeGrafter"/>
</dbReference>
<feature type="signal peptide" evidence="14">
    <location>
        <begin position="1"/>
        <end position="31"/>
    </location>
</feature>
<dbReference type="SUPFAM" id="SSF55486">
    <property type="entry name" value="Metalloproteases ('zincins'), catalytic domain"/>
    <property type="match status" value="1"/>
</dbReference>
<evidence type="ECO:0000256" key="8">
    <source>
        <dbReference type="ARBA" id="ARBA00023049"/>
    </source>
</evidence>
<dbReference type="InterPro" id="IPR042097">
    <property type="entry name" value="Aminopeptidase_N-like_N_sf"/>
</dbReference>
<dbReference type="Pfam" id="PF01433">
    <property type="entry name" value="Peptidase_M1"/>
    <property type="match status" value="1"/>
</dbReference>
<dbReference type="OrthoDB" id="9816201at2"/>
<dbReference type="InterPro" id="IPR027268">
    <property type="entry name" value="Peptidase_M4/M1_CTD_sf"/>
</dbReference>
<feature type="compositionally biased region" description="Low complexity" evidence="13">
    <location>
        <begin position="44"/>
        <end position="55"/>
    </location>
</feature>
<reference evidence="18 19" key="1">
    <citation type="submission" date="2019-10" db="EMBL/GenBank/DDBJ databases">
        <title>A soil myxobacterium in the family Polyangiaceae.</title>
        <authorList>
            <person name="Li Y."/>
            <person name="Wang J."/>
        </authorList>
    </citation>
    <scope>NUCLEOTIDE SEQUENCE [LARGE SCALE GENOMIC DNA]</scope>
    <source>
        <strain evidence="18 19">DSM 14734</strain>
    </source>
</reference>
<comment type="cofactor">
    <cofactor evidence="10 12">
        <name>Zn(2+)</name>
        <dbReference type="ChEBI" id="CHEBI:29105"/>
    </cofactor>
    <text evidence="10 12">Binds 1 zinc ion per subunit.</text>
</comment>
<organism evidence="18 19">
    <name type="scientific">Polyangium spumosum</name>
    <dbReference type="NCBI Taxonomy" id="889282"/>
    <lineage>
        <taxon>Bacteria</taxon>
        <taxon>Pseudomonadati</taxon>
        <taxon>Myxococcota</taxon>
        <taxon>Polyangia</taxon>
        <taxon>Polyangiales</taxon>
        <taxon>Polyangiaceae</taxon>
        <taxon>Polyangium</taxon>
    </lineage>
</organism>
<dbReference type="InterPro" id="IPR024571">
    <property type="entry name" value="ERAP1-like_C_dom"/>
</dbReference>
<dbReference type="PANTHER" id="PTHR11533:SF174">
    <property type="entry name" value="PUROMYCIN-SENSITIVE AMINOPEPTIDASE-RELATED"/>
    <property type="match status" value="1"/>
</dbReference>
<keyword evidence="6 12" id="KW-0378">Hydrolase</keyword>
<dbReference type="PANTHER" id="PTHR11533">
    <property type="entry name" value="PROTEASE M1 ZINC METALLOPROTEASE"/>
    <property type="match status" value="1"/>
</dbReference>
<evidence type="ECO:0000256" key="12">
    <source>
        <dbReference type="RuleBase" id="RU364040"/>
    </source>
</evidence>
<feature type="binding site" evidence="10">
    <location>
        <position position="358"/>
    </location>
    <ligand>
        <name>Zn(2+)</name>
        <dbReference type="ChEBI" id="CHEBI:29105"/>
        <note>catalytic</note>
    </ligand>
</feature>
<dbReference type="PRINTS" id="PR00756">
    <property type="entry name" value="ALADIPTASE"/>
</dbReference>
<dbReference type="AlphaFoldDB" id="A0A6N7Q029"/>
<dbReference type="Pfam" id="PF11838">
    <property type="entry name" value="ERAP1_C"/>
    <property type="match status" value="1"/>
</dbReference>
<dbReference type="Proteomes" id="UP000440224">
    <property type="component" value="Unassembled WGS sequence"/>
</dbReference>
<evidence type="ECO:0000256" key="1">
    <source>
        <dbReference type="ARBA" id="ARBA00000098"/>
    </source>
</evidence>
<dbReference type="GO" id="GO:0042277">
    <property type="term" value="F:peptide binding"/>
    <property type="evidence" value="ECO:0007669"/>
    <property type="project" value="TreeGrafter"/>
</dbReference>
<feature type="domain" description="ERAP1-like C-terminal" evidence="16">
    <location>
        <begin position="589"/>
        <end position="893"/>
    </location>
</feature>
<keyword evidence="5 10" id="KW-0479">Metal-binding</keyword>
<feature type="chain" id="PRO_5026979445" description="Aminopeptidase" evidence="14">
    <location>
        <begin position="32"/>
        <end position="913"/>
    </location>
</feature>
<dbReference type="GO" id="GO:0005615">
    <property type="term" value="C:extracellular space"/>
    <property type="evidence" value="ECO:0007669"/>
    <property type="project" value="TreeGrafter"/>
</dbReference>
<dbReference type="GO" id="GO:0016285">
    <property type="term" value="F:alanyl aminopeptidase activity"/>
    <property type="evidence" value="ECO:0007669"/>
    <property type="project" value="UniProtKB-EC"/>
</dbReference>
<feature type="region of interest" description="Disordered" evidence="13">
    <location>
        <begin position="27"/>
        <end position="64"/>
    </location>
</feature>
<feature type="active site" description="Proton acceptor" evidence="9">
    <location>
        <position position="359"/>
    </location>
</feature>
<evidence type="ECO:0000256" key="13">
    <source>
        <dbReference type="SAM" id="MobiDB-lite"/>
    </source>
</evidence>
<evidence type="ECO:0000256" key="2">
    <source>
        <dbReference type="ARBA" id="ARBA00010136"/>
    </source>
</evidence>
<feature type="compositionally biased region" description="Pro residues" evidence="13">
    <location>
        <begin position="32"/>
        <end position="43"/>
    </location>
</feature>
<evidence type="ECO:0000256" key="4">
    <source>
        <dbReference type="ARBA" id="ARBA00022670"/>
    </source>
</evidence>
<evidence type="ECO:0000259" key="15">
    <source>
        <dbReference type="Pfam" id="PF01433"/>
    </source>
</evidence>